<protein>
    <recommendedName>
        <fullName evidence="1">Phosphatidylglycerophosphatase A</fullName>
        <ecNumber evidence="1">3.1.3.27</ecNumber>
    </recommendedName>
    <alternativeName>
        <fullName evidence="1">Phosphatidylglycerolphosphate phosphatase A</fullName>
    </alternativeName>
</protein>
<keyword evidence="1" id="KW-0378">Hydrolase</keyword>
<evidence type="ECO:0000259" key="3">
    <source>
        <dbReference type="Pfam" id="PF04608"/>
    </source>
</evidence>
<keyword evidence="2" id="KW-1133">Transmembrane helix</keyword>
<gene>
    <name evidence="4" type="ORF">FKG95_16135</name>
</gene>
<keyword evidence="1 2" id="KW-0472">Membrane</keyword>
<dbReference type="SUPFAM" id="SSF101307">
    <property type="entry name" value="YutG-like"/>
    <property type="match status" value="1"/>
</dbReference>
<evidence type="ECO:0000313" key="4">
    <source>
        <dbReference type="EMBL" id="TQV79397.1"/>
    </source>
</evidence>
<dbReference type="GO" id="GO:0009395">
    <property type="term" value="P:phospholipid catabolic process"/>
    <property type="evidence" value="ECO:0007669"/>
    <property type="project" value="UniProtKB-KW"/>
</dbReference>
<keyword evidence="5" id="KW-1185">Reference proteome</keyword>
<keyword evidence="1" id="KW-0595">Phospholipid degradation</keyword>
<dbReference type="Proteomes" id="UP000315252">
    <property type="component" value="Unassembled WGS sequence"/>
</dbReference>
<dbReference type="UniPathway" id="UPA00084">
    <property type="reaction ID" value="UER00504"/>
</dbReference>
<dbReference type="InterPro" id="IPR036681">
    <property type="entry name" value="PgpA-like_sf"/>
</dbReference>
<dbReference type="GO" id="GO:0006655">
    <property type="term" value="P:phosphatidylglycerol biosynthetic process"/>
    <property type="evidence" value="ECO:0007669"/>
    <property type="project" value="UniProtKB-UniPathway"/>
</dbReference>
<comment type="pathway">
    <text evidence="1">Phospholipid metabolism; phosphatidylglycerol biosynthesis; phosphatidylglycerol from CDP-diacylglycerol: step 2/2.</text>
</comment>
<keyword evidence="1" id="KW-0479">Metal-binding</keyword>
<name>A0A545TQB4_9PROT</name>
<evidence type="ECO:0000313" key="5">
    <source>
        <dbReference type="Proteomes" id="UP000315252"/>
    </source>
</evidence>
<dbReference type="PANTHER" id="PTHR36305:SF1">
    <property type="entry name" value="PHOSPHATIDYLGLYCEROPHOSPHATASE A"/>
    <property type="match status" value="1"/>
</dbReference>
<feature type="transmembrane region" description="Helical" evidence="2">
    <location>
        <begin position="37"/>
        <end position="57"/>
    </location>
</feature>
<feature type="domain" description="YutG/PgpA" evidence="3">
    <location>
        <begin position="1"/>
        <end position="139"/>
    </location>
</feature>
<dbReference type="GO" id="GO:0008962">
    <property type="term" value="F:phosphatidylglycerophosphatase activity"/>
    <property type="evidence" value="ECO:0007669"/>
    <property type="project" value="UniProtKB-EC"/>
</dbReference>
<dbReference type="EC" id="3.1.3.27" evidence="1"/>
<dbReference type="PIRSF" id="PIRSF006162">
    <property type="entry name" value="PgpA"/>
    <property type="match status" value="1"/>
</dbReference>
<keyword evidence="1" id="KW-0460">Magnesium</keyword>
<feature type="transmembrane region" description="Helical" evidence="2">
    <location>
        <begin position="121"/>
        <end position="143"/>
    </location>
</feature>
<keyword evidence="1 2" id="KW-0812">Transmembrane</keyword>
<comment type="catalytic activity">
    <reaction evidence="1">
        <text>a 1,2-diacyl-sn-glycero-3-phospho-(1'-sn-glycero-3'-phosphate) + H2O = a 1,2-diacyl-sn-glycero-3-phospho-(1'-sn-glycerol) + phosphate</text>
        <dbReference type="Rhea" id="RHEA:33751"/>
        <dbReference type="ChEBI" id="CHEBI:15377"/>
        <dbReference type="ChEBI" id="CHEBI:43474"/>
        <dbReference type="ChEBI" id="CHEBI:60110"/>
        <dbReference type="ChEBI" id="CHEBI:64716"/>
        <dbReference type="EC" id="3.1.3.27"/>
    </reaction>
</comment>
<dbReference type="InterPro" id="IPR026037">
    <property type="entry name" value="PgpA"/>
</dbReference>
<comment type="function">
    <text evidence="1">Lipid phosphatase which dephosphorylates phosphatidylglycerophosphate (PGP) to phosphatidylglycerol (PG).</text>
</comment>
<dbReference type="PANTHER" id="PTHR36305">
    <property type="entry name" value="PHOSPHATIDYLGLYCEROPHOSPHATASE A"/>
    <property type="match status" value="1"/>
</dbReference>
<dbReference type="OrthoDB" id="9804091at2"/>
<organism evidence="4 5">
    <name type="scientific">Denitrobaculum tricleocarpae</name>
    <dbReference type="NCBI Taxonomy" id="2591009"/>
    <lineage>
        <taxon>Bacteria</taxon>
        <taxon>Pseudomonadati</taxon>
        <taxon>Pseudomonadota</taxon>
        <taxon>Alphaproteobacteria</taxon>
        <taxon>Rhodospirillales</taxon>
        <taxon>Rhodospirillaceae</taxon>
        <taxon>Denitrobaculum</taxon>
    </lineage>
</organism>
<accession>A0A545TQB4</accession>
<dbReference type="CDD" id="cd06971">
    <property type="entry name" value="PgpA"/>
    <property type="match status" value="1"/>
</dbReference>
<keyword evidence="1" id="KW-1003">Cell membrane</keyword>
<dbReference type="Pfam" id="PF04608">
    <property type="entry name" value="PgpA"/>
    <property type="match status" value="1"/>
</dbReference>
<comment type="subcellular location">
    <subcellularLocation>
        <location evidence="1">Cell inner membrane</location>
        <topology evidence="1">Multi-pass membrane protein</topology>
    </subcellularLocation>
</comment>
<reference evidence="4 5" key="1">
    <citation type="submission" date="2019-06" db="EMBL/GenBank/DDBJ databases">
        <title>Whole genome sequence for Rhodospirillaceae sp. R148.</title>
        <authorList>
            <person name="Wang G."/>
        </authorList>
    </citation>
    <scope>NUCLEOTIDE SEQUENCE [LARGE SCALE GENOMIC DNA]</scope>
    <source>
        <strain evidence="4 5">R148</strain>
    </source>
</reference>
<dbReference type="AlphaFoldDB" id="A0A545TQB4"/>
<keyword evidence="1" id="KW-0443">Lipid metabolism</keyword>
<comment type="cofactor">
    <cofactor evidence="1">
        <name>Mg(2+)</name>
        <dbReference type="ChEBI" id="CHEBI:18420"/>
    </cofactor>
</comment>
<keyword evidence="1" id="KW-0442">Lipid degradation</keyword>
<proteinExistence type="predicted"/>
<comment type="caution">
    <text evidence="4">The sequence shown here is derived from an EMBL/GenBank/DDBJ whole genome shotgun (WGS) entry which is preliminary data.</text>
</comment>
<keyword evidence="1" id="KW-0997">Cell inner membrane</keyword>
<dbReference type="GO" id="GO:0005886">
    <property type="term" value="C:plasma membrane"/>
    <property type="evidence" value="ECO:0007669"/>
    <property type="project" value="UniProtKB-SubCell"/>
</dbReference>
<dbReference type="InterPro" id="IPR007686">
    <property type="entry name" value="YutG/PgpA"/>
</dbReference>
<evidence type="ECO:0000256" key="1">
    <source>
        <dbReference type="PIRNR" id="PIRNR006162"/>
    </source>
</evidence>
<sequence length="149" mass="16147">MATWLGSGLLPKIPGTWGSLAALPFAAALAWLGGPWLLAVAAVLVFLVGIWASDVYARRHNLEDPGAVVVDEVAGQWLTLVPVALQLEYYLLAFVLFRVFDILKPWPVSWADRKLKGGFGIMVDDIFAAVYALAVLIAAVWVLESQIVS</sequence>
<dbReference type="GO" id="GO:0046872">
    <property type="term" value="F:metal ion binding"/>
    <property type="evidence" value="ECO:0007669"/>
    <property type="project" value="UniProtKB-KW"/>
</dbReference>
<dbReference type="EMBL" id="VHSH01000005">
    <property type="protein sequence ID" value="TQV79397.1"/>
    <property type="molecule type" value="Genomic_DNA"/>
</dbReference>
<keyword evidence="1" id="KW-1208">Phospholipid metabolism</keyword>
<evidence type="ECO:0000256" key="2">
    <source>
        <dbReference type="SAM" id="Phobius"/>
    </source>
</evidence>
<feature type="transmembrane region" description="Helical" evidence="2">
    <location>
        <begin position="77"/>
        <end position="100"/>
    </location>
</feature>